<reference evidence="2" key="1">
    <citation type="submission" date="2022-11" db="UniProtKB">
        <authorList>
            <consortium name="WormBaseParasite"/>
        </authorList>
    </citation>
    <scope>IDENTIFICATION</scope>
</reference>
<dbReference type="InterPro" id="IPR036465">
    <property type="entry name" value="vWFA_dom_sf"/>
</dbReference>
<name>A0A914Y4Z1_9BILA</name>
<evidence type="ECO:0000313" key="2">
    <source>
        <dbReference type="WBParaSite" id="PSU_v2.g13841.t1"/>
    </source>
</evidence>
<evidence type="ECO:0000313" key="1">
    <source>
        <dbReference type="Proteomes" id="UP000887577"/>
    </source>
</evidence>
<dbReference type="SUPFAM" id="SSF53300">
    <property type="entry name" value="vWA-like"/>
    <property type="match status" value="1"/>
</dbReference>
<dbReference type="Proteomes" id="UP000887577">
    <property type="component" value="Unplaced"/>
</dbReference>
<protein>
    <submittedName>
        <fullName evidence="2">Uncharacterized protein</fullName>
    </submittedName>
</protein>
<dbReference type="WBParaSite" id="PSU_v2.g13841.t1">
    <property type="protein sequence ID" value="PSU_v2.g13841.t1"/>
    <property type="gene ID" value="PSU_v2.g13841"/>
</dbReference>
<sequence>MITVATFMALDAAYRLLQIEKSHRMPLIVLVSATYNASGFQGTSDLSKNIKGNGTNIVVINFAPENNDLTNALQNIVSPGYYYVSTQQDLYVTIEYAFTQSK</sequence>
<accession>A0A914Y4Z1</accession>
<proteinExistence type="predicted"/>
<dbReference type="AlphaFoldDB" id="A0A914Y4Z1"/>
<keyword evidence="1" id="KW-1185">Reference proteome</keyword>
<organism evidence="1 2">
    <name type="scientific">Panagrolaimus superbus</name>
    <dbReference type="NCBI Taxonomy" id="310955"/>
    <lineage>
        <taxon>Eukaryota</taxon>
        <taxon>Metazoa</taxon>
        <taxon>Ecdysozoa</taxon>
        <taxon>Nematoda</taxon>
        <taxon>Chromadorea</taxon>
        <taxon>Rhabditida</taxon>
        <taxon>Tylenchina</taxon>
        <taxon>Panagrolaimomorpha</taxon>
        <taxon>Panagrolaimoidea</taxon>
        <taxon>Panagrolaimidae</taxon>
        <taxon>Panagrolaimus</taxon>
    </lineage>
</organism>